<gene>
    <name evidence="6" type="ORF">METZ01_LOCUS250757</name>
</gene>
<dbReference type="PANTHER" id="PTHR30483">
    <property type="entry name" value="LEUCINE-SPECIFIC-BINDING PROTEIN"/>
    <property type="match status" value="1"/>
</dbReference>
<accession>A0A382IG69</accession>
<proteinExistence type="predicted"/>
<feature type="non-terminal residue" evidence="6">
    <location>
        <position position="446"/>
    </location>
</feature>
<comment type="subcellular location">
    <subcellularLocation>
        <location evidence="1">Membrane</location>
    </subcellularLocation>
</comment>
<sequence length="446" mass="45608">GDGLTDATFQESFTNISALDRLSATKPRSGSPSHAQAEFETAYSASGGDPEDIYVHEVYDAVNMIATAVIANPVGDIKWTLAGIGNNYSGASGLQTFDANGDVPGAGYSICKFMVSGGKTTFSCPQIWTEEAGITGADFNGEVVKIGLLSPRTGPIAVYSSGFEIAAGIAIDALNAIDPENYRFQLITADSGCDGRLAALAAQILIDSGAKGISGAACSGATLGAISVASDAGVPMVSYASTSPALTTVDDSDHLFRVVPADDLQARALVDIVKANGSSNPAVLYMSNDYGVGLADFFESAWKPGTLCTSASYDPAQGAYDAAALAALVIDEGCDSAIMVSYATDGAWIAEELHQQGFKGLRFGADTVADAGFIDASADPSTLGGIIATRPRQAGDSEQKSLFESAWSKAGGPAGALYTHETYDSVLLIGMALLSSESDAAAAVAK</sequence>
<evidence type="ECO:0000259" key="5">
    <source>
        <dbReference type="Pfam" id="PF01094"/>
    </source>
</evidence>
<keyword evidence="2" id="KW-0812">Transmembrane</keyword>
<dbReference type="EMBL" id="UINC01066823">
    <property type="protein sequence ID" value="SVB97903.1"/>
    <property type="molecule type" value="Genomic_DNA"/>
</dbReference>
<evidence type="ECO:0000256" key="3">
    <source>
        <dbReference type="ARBA" id="ARBA00022989"/>
    </source>
</evidence>
<dbReference type="GO" id="GO:0016020">
    <property type="term" value="C:membrane"/>
    <property type="evidence" value="ECO:0007669"/>
    <property type="project" value="UniProtKB-SubCell"/>
</dbReference>
<evidence type="ECO:0000256" key="2">
    <source>
        <dbReference type="ARBA" id="ARBA00022692"/>
    </source>
</evidence>
<organism evidence="6">
    <name type="scientific">marine metagenome</name>
    <dbReference type="NCBI Taxonomy" id="408172"/>
    <lineage>
        <taxon>unclassified sequences</taxon>
        <taxon>metagenomes</taxon>
        <taxon>ecological metagenomes</taxon>
    </lineage>
</organism>
<reference evidence="6" key="1">
    <citation type="submission" date="2018-05" db="EMBL/GenBank/DDBJ databases">
        <authorList>
            <person name="Lanie J.A."/>
            <person name="Ng W.-L."/>
            <person name="Kazmierczak K.M."/>
            <person name="Andrzejewski T.M."/>
            <person name="Davidsen T.M."/>
            <person name="Wayne K.J."/>
            <person name="Tettelin H."/>
            <person name="Glass J.I."/>
            <person name="Rusch D."/>
            <person name="Podicherti R."/>
            <person name="Tsui H.-C.T."/>
            <person name="Winkler M.E."/>
        </authorList>
    </citation>
    <scope>NUCLEOTIDE SEQUENCE</scope>
</reference>
<dbReference type="InterPro" id="IPR051010">
    <property type="entry name" value="BCAA_transport"/>
</dbReference>
<keyword evidence="4" id="KW-0472">Membrane</keyword>
<protein>
    <recommendedName>
        <fullName evidence="5">Receptor ligand binding region domain-containing protein</fullName>
    </recommendedName>
</protein>
<dbReference type="PANTHER" id="PTHR30483:SF6">
    <property type="entry name" value="PERIPLASMIC BINDING PROTEIN OF ABC TRANSPORTER FOR NATURAL AMINO ACIDS"/>
    <property type="match status" value="1"/>
</dbReference>
<evidence type="ECO:0000256" key="4">
    <source>
        <dbReference type="ARBA" id="ARBA00023136"/>
    </source>
</evidence>
<dbReference type="SUPFAM" id="SSF53822">
    <property type="entry name" value="Periplasmic binding protein-like I"/>
    <property type="match status" value="2"/>
</dbReference>
<dbReference type="AlphaFoldDB" id="A0A382IG69"/>
<feature type="domain" description="Receptor ligand binding region" evidence="5">
    <location>
        <begin position="165"/>
        <end position="436"/>
    </location>
</feature>
<dbReference type="Gene3D" id="3.40.50.2300">
    <property type="match status" value="3"/>
</dbReference>
<dbReference type="InterPro" id="IPR001828">
    <property type="entry name" value="ANF_lig-bd_rcpt"/>
</dbReference>
<dbReference type="InterPro" id="IPR028082">
    <property type="entry name" value="Peripla_BP_I"/>
</dbReference>
<evidence type="ECO:0000313" key="6">
    <source>
        <dbReference type="EMBL" id="SVB97903.1"/>
    </source>
</evidence>
<keyword evidence="3" id="KW-1133">Transmembrane helix</keyword>
<dbReference type="Pfam" id="PF01094">
    <property type="entry name" value="ANF_receptor"/>
    <property type="match status" value="1"/>
</dbReference>
<name>A0A382IG69_9ZZZZ</name>
<feature type="non-terminal residue" evidence="6">
    <location>
        <position position="1"/>
    </location>
</feature>
<evidence type="ECO:0000256" key="1">
    <source>
        <dbReference type="ARBA" id="ARBA00004370"/>
    </source>
</evidence>